<evidence type="ECO:0000313" key="5">
    <source>
        <dbReference type="Proteomes" id="UP001189429"/>
    </source>
</evidence>
<keyword evidence="2" id="KW-0732">Signal</keyword>
<evidence type="ECO:0000313" key="4">
    <source>
        <dbReference type="EMBL" id="CAK0831529.1"/>
    </source>
</evidence>
<organism evidence="3 5">
    <name type="scientific">Prorocentrum cordatum</name>
    <dbReference type="NCBI Taxonomy" id="2364126"/>
    <lineage>
        <taxon>Eukaryota</taxon>
        <taxon>Sar</taxon>
        <taxon>Alveolata</taxon>
        <taxon>Dinophyceae</taxon>
        <taxon>Prorocentrales</taxon>
        <taxon>Prorocentraceae</taxon>
        <taxon>Prorocentrum</taxon>
    </lineage>
</organism>
<keyword evidence="5" id="KW-1185">Reference proteome</keyword>
<evidence type="ECO:0000313" key="3">
    <source>
        <dbReference type="EMBL" id="CAK0831357.1"/>
    </source>
</evidence>
<name>A0ABN9SI59_9DINO</name>
<comment type="caution">
    <text evidence="3">The sequence shown here is derived from an EMBL/GenBank/DDBJ whole genome shotgun (WGS) entry which is preliminary data.</text>
</comment>
<feature type="region of interest" description="Disordered" evidence="1">
    <location>
        <begin position="85"/>
        <end position="106"/>
    </location>
</feature>
<feature type="chain" id="PRO_5045028941" evidence="2">
    <location>
        <begin position="21"/>
        <end position="106"/>
    </location>
</feature>
<feature type="non-terminal residue" evidence="3">
    <location>
        <position position="106"/>
    </location>
</feature>
<reference evidence="3" key="1">
    <citation type="submission" date="2023-10" db="EMBL/GenBank/DDBJ databases">
        <authorList>
            <person name="Chen Y."/>
            <person name="Shah S."/>
            <person name="Dougan E. K."/>
            <person name="Thang M."/>
            <person name="Chan C."/>
        </authorList>
    </citation>
    <scope>NUCLEOTIDE SEQUENCE [LARGE SCALE GENOMIC DNA]</scope>
</reference>
<evidence type="ECO:0000256" key="1">
    <source>
        <dbReference type="SAM" id="MobiDB-lite"/>
    </source>
</evidence>
<protein>
    <submittedName>
        <fullName evidence="3">Uncharacterized protein</fullName>
    </submittedName>
</protein>
<proteinExistence type="predicted"/>
<feature type="signal peptide" evidence="2">
    <location>
        <begin position="1"/>
        <end position="20"/>
    </location>
</feature>
<dbReference type="Proteomes" id="UP001189429">
    <property type="component" value="Unassembled WGS sequence"/>
</dbReference>
<accession>A0ABN9SI59</accession>
<evidence type="ECO:0000256" key="2">
    <source>
        <dbReference type="SAM" id="SignalP"/>
    </source>
</evidence>
<sequence>MWPRDEIGAVLAGLLGAAFGGRAGSVAAAAQVEFVAGTDPGAREGGRPLGWHAAIARHMAELCESVEPNDFADERTRQWVLDHIRSGAAPASEPGDWPTARISRAQ</sequence>
<dbReference type="EMBL" id="CAUYUJ010011218">
    <property type="protein sequence ID" value="CAK0831357.1"/>
    <property type="molecule type" value="Genomic_DNA"/>
</dbReference>
<dbReference type="EMBL" id="CAUYUJ010011309">
    <property type="protein sequence ID" value="CAK0831529.1"/>
    <property type="molecule type" value="Genomic_DNA"/>
</dbReference>
<gene>
    <name evidence="3" type="ORF">PCOR1329_LOCUS29686</name>
    <name evidence="4" type="ORF">PCOR1329_LOCUS29827</name>
</gene>